<organism evidence="2 3">
    <name type="scientific">Streptomyces thermogriseus</name>
    <dbReference type="NCBI Taxonomy" id="75292"/>
    <lineage>
        <taxon>Bacteria</taxon>
        <taxon>Bacillati</taxon>
        <taxon>Actinomycetota</taxon>
        <taxon>Actinomycetes</taxon>
        <taxon>Kitasatosporales</taxon>
        <taxon>Streptomycetaceae</taxon>
        <taxon>Streptomyces</taxon>
    </lineage>
</organism>
<evidence type="ECO:0000313" key="2">
    <source>
        <dbReference type="EMBL" id="GAA1012300.1"/>
    </source>
</evidence>
<dbReference type="Proteomes" id="UP001501072">
    <property type="component" value="Unassembled WGS sequence"/>
</dbReference>
<evidence type="ECO:0000313" key="3">
    <source>
        <dbReference type="Proteomes" id="UP001501072"/>
    </source>
</evidence>
<dbReference type="EMBL" id="BAAAHU010000037">
    <property type="protein sequence ID" value="GAA1012300.1"/>
    <property type="molecule type" value="Genomic_DNA"/>
</dbReference>
<proteinExistence type="predicted"/>
<evidence type="ECO:0000256" key="1">
    <source>
        <dbReference type="SAM" id="MobiDB-lite"/>
    </source>
</evidence>
<sequence length="95" mass="9483">MCPLALIGVLFTNIPGRFVGPPVRLAGDAGLGRPLSPVVAAVLHLALLRLFPGPRAVLGPEGPRPARAVDVPVPPTTGPGAPDADPVAVSSAARS</sequence>
<reference evidence="2 3" key="1">
    <citation type="journal article" date="2019" name="Int. J. Syst. Evol. Microbiol.">
        <title>The Global Catalogue of Microorganisms (GCM) 10K type strain sequencing project: providing services to taxonomists for standard genome sequencing and annotation.</title>
        <authorList>
            <consortium name="The Broad Institute Genomics Platform"/>
            <consortium name="The Broad Institute Genome Sequencing Center for Infectious Disease"/>
            <person name="Wu L."/>
            <person name="Ma J."/>
        </authorList>
    </citation>
    <scope>NUCLEOTIDE SEQUENCE [LARGE SCALE GENOMIC DNA]</scope>
    <source>
        <strain evidence="2 3">JCM 11269</strain>
    </source>
</reference>
<name>A0ABN1T1H2_9ACTN</name>
<gene>
    <name evidence="2" type="ORF">GCM10009564_35640</name>
</gene>
<protein>
    <submittedName>
        <fullName evidence="2">Uncharacterized protein</fullName>
    </submittedName>
</protein>
<accession>A0ABN1T1H2</accession>
<dbReference type="RefSeq" id="WP_201450800.1">
    <property type="nucleotide sequence ID" value="NZ_BAAAHU010000037.1"/>
</dbReference>
<keyword evidence="3" id="KW-1185">Reference proteome</keyword>
<comment type="caution">
    <text evidence="2">The sequence shown here is derived from an EMBL/GenBank/DDBJ whole genome shotgun (WGS) entry which is preliminary data.</text>
</comment>
<feature type="region of interest" description="Disordered" evidence="1">
    <location>
        <begin position="59"/>
        <end position="95"/>
    </location>
</feature>